<dbReference type="AlphaFoldDB" id="A0A5B0SB44"/>
<reference evidence="4 5" key="1">
    <citation type="submission" date="2019-05" db="EMBL/GenBank/DDBJ databases">
        <title>Emergence of the Ug99 lineage of the wheat stem rust pathogen through somatic hybridization.</title>
        <authorList>
            <person name="Li F."/>
            <person name="Upadhyaya N.M."/>
            <person name="Sperschneider J."/>
            <person name="Matny O."/>
            <person name="Nguyen-Phuc H."/>
            <person name="Mago R."/>
            <person name="Raley C."/>
            <person name="Miller M.E."/>
            <person name="Silverstein K.A.T."/>
            <person name="Henningsen E."/>
            <person name="Hirsch C.D."/>
            <person name="Visser B."/>
            <person name="Pretorius Z.A."/>
            <person name="Steffenson B.J."/>
            <person name="Schwessinger B."/>
            <person name="Dodds P.N."/>
            <person name="Figueroa M."/>
        </authorList>
    </citation>
    <scope>NUCLEOTIDE SEQUENCE [LARGE SCALE GENOMIC DNA]</scope>
    <source>
        <strain evidence="2">21-0</strain>
        <strain evidence="3 5">Ug99</strain>
    </source>
</reference>
<dbReference type="Proteomes" id="UP000324748">
    <property type="component" value="Unassembled WGS sequence"/>
</dbReference>
<evidence type="ECO:0000313" key="5">
    <source>
        <dbReference type="Proteomes" id="UP000325313"/>
    </source>
</evidence>
<name>A0A5B0SB44_PUCGR</name>
<dbReference type="EMBL" id="VSWC01000066">
    <property type="protein sequence ID" value="KAA1097266.1"/>
    <property type="molecule type" value="Genomic_DNA"/>
</dbReference>
<feature type="compositionally biased region" description="Polar residues" evidence="1">
    <location>
        <begin position="7"/>
        <end position="16"/>
    </location>
</feature>
<accession>A0A5B0SB44</accession>
<evidence type="ECO:0000313" key="3">
    <source>
        <dbReference type="EMBL" id="KAA1134383.1"/>
    </source>
</evidence>
<evidence type="ECO:0000256" key="1">
    <source>
        <dbReference type="SAM" id="MobiDB-lite"/>
    </source>
</evidence>
<protein>
    <submittedName>
        <fullName evidence="3">Uncharacterized protein</fullName>
    </submittedName>
</protein>
<comment type="caution">
    <text evidence="3">The sequence shown here is derived from an EMBL/GenBank/DDBJ whole genome shotgun (WGS) entry which is preliminary data.</text>
</comment>
<evidence type="ECO:0000313" key="2">
    <source>
        <dbReference type="EMBL" id="KAA1097266.1"/>
    </source>
</evidence>
<dbReference type="EMBL" id="VDEP01000069">
    <property type="protein sequence ID" value="KAA1134383.1"/>
    <property type="molecule type" value="Genomic_DNA"/>
</dbReference>
<gene>
    <name evidence="2" type="ORF">PGT21_001007</name>
    <name evidence="3" type="ORF">PGTUg99_036073</name>
</gene>
<dbReference type="Proteomes" id="UP000325313">
    <property type="component" value="Unassembled WGS sequence"/>
</dbReference>
<evidence type="ECO:0000313" key="4">
    <source>
        <dbReference type="Proteomes" id="UP000324748"/>
    </source>
</evidence>
<organism evidence="3 5">
    <name type="scientific">Puccinia graminis f. sp. tritici</name>
    <dbReference type="NCBI Taxonomy" id="56615"/>
    <lineage>
        <taxon>Eukaryota</taxon>
        <taxon>Fungi</taxon>
        <taxon>Dikarya</taxon>
        <taxon>Basidiomycota</taxon>
        <taxon>Pucciniomycotina</taxon>
        <taxon>Pucciniomycetes</taxon>
        <taxon>Pucciniales</taxon>
        <taxon>Pucciniaceae</taxon>
        <taxon>Puccinia</taxon>
    </lineage>
</organism>
<feature type="region of interest" description="Disordered" evidence="1">
    <location>
        <begin position="1"/>
        <end position="52"/>
    </location>
</feature>
<sequence length="67" mass="6593">MAPITRRTASAISENASGDDITARLNVSDGAGDVGHNGGAAAAGAESGEDNPPQKVIVHFCGFALVG</sequence>
<keyword evidence="4" id="KW-1185">Reference proteome</keyword>
<proteinExistence type="predicted"/>